<protein>
    <submittedName>
        <fullName evidence="2">Uncharacterized protein</fullName>
    </submittedName>
</protein>
<organism evidence="2 3">
    <name type="scientific">Aeromonas hydrophila</name>
    <dbReference type="NCBI Taxonomy" id="644"/>
    <lineage>
        <taxon>Bacteria</taxon>
        <taxon>Pseudomonadati</taxon>
        <taxon>Pseudomonadota</taxon>
        <taxon>Gammaproteobacteria</taxon>
        <taxon>Aeromonadales</taxon>
        <taxon>Aeromonadaceae</taxon>
        <taxon>Aeromonas</taxon>
    </lineage>
</organism>
<gene>
    <name evidence="2" type="ORF">JAJ28_004315</name>
</gene>
<comment type="caution">
    <text evidence="2">The sequence shown here is derived from an EMBL/GenBank/DDBJ whole genome shotgun (WGS) entry which is preliminary data.</text>
</comment>
<reference evidence="2" key="2">
    <citation type="submission" date="2020-01" db="EMBL/GenBank/DDBJ databases">
        <authorList>
            <consortium name="NCBI Pathogen Detection Project"/>
        </authorList>
    </citation>
    <scope>NUCLEOTIDE SEQUENCE</scope>
    <source>
        <strain evidence="2">OLC2673_Aeromonas</strain>
    </source>
</reference>
<evidence type="ECO:0000313" key="2">
    <source>
        <dbReference type="EMBL" id="HAT6346504.1"/>
    </source>
</evidence>
<dbReference type="AlphaFoldDB" id="A0AAD3YLW5"/>
<dbReference type="EMBL" id="DACTUL010000057">
    <property type="protein sequence ID" value="HAT6346504.1"/>
    <property type="molecule type" value="Genomic_DNA"/>
</dbReference>
<proteinExistence type="predicted"/>
<sequence>MPISKNKRKNSSKSGKNRTRLLEHKKVGKQLQPGFAQLSDKITFSSWSDERLPEMLWAAIIRTIIDQDYAISEFRRVISFVTNHKHKEKLHDLTLSGIAKLEESIKDEFIEFLLQNKETANALTVLRLFETLPARNSWLKFLPNTEPDLELLMRSVGMCLPHQSQEATDCRWLKVMVRVASGKFHVPDMMLKDWIGYPYAGDQRSIRPSIRACEMAQNPLVEHDLNWATDFWQDAWQNSPCLEIVLHNTQPLDDSICTKDELCIIRDKLEAHWSETHSTTAIDAKHDGIFGIAFYVLTILDELVQGENRNGILGRLALRTILECHINLRYLISEDNYELWKKWRTYGAGQAKLNALRFDELIEPPKFINTETIEAIASEDLWEEFINIELGSWSNLDLRKLSEKAKVKDKYDQFYSWTSGYSHGTWGPIREVCFETCGNPLHRLHRYPKKKVLPDTLYDACNLVNEVLNDLNAIYPGFTLRLLESKTVQF</sequence>
<dbReference type="Pfam" id="PF18928">
    <property type="entry name" value="DUF5677"/>
    <property type="match status" value="1"/>
</dbReference>
<feature type="region of interest" description="Disordered" evidence="1">
    <location>
        <begin position="1"/>
        <end position="23"/>
    </location>
</feature>
<evidence type="ECO:0000256" key="1">
    <source>
        <dbReference type="SAM" id="MobiDB-lite"/>
    </source>
</evidence>
<dbReference type="InterPro" id="IPR043733">
    <property type="entry name" value="DUF5677"/>
</dbReference>
<feature type="compositionally biased region" description="Basic residues" evidence="1">
    <location>
        <begin position="1"/>
        <end position="19"/>
    </location>
</feature>
<evidence type="ECO:0000313" key="3">
    <source>
        <dbReference type="Proteomes" id="UP000859505"/>
    </source>
</evidence>
<dbReference type="Proteomes" id="UP000859505">
    <property type="component" value="Unassembled WGS sequence"/>
</dbReference>
<accession>A0AAD3YLW5</accession>
<name>A0AAD3YLW5_AERHY</name>
<reference evidence="2" key="1">
    <citation type="journal article" date="2018" name="Genome Biol.">
        <title>SKESA: strategic k-mer extension for scrupulous assemblies.</title>
        <authorList>
            <person name="Souvorov A."/>
            <person name="Agarwala R."/>
            <person name="Lipman D.J."/>
        </authorList>
    </citation>
    <scope>NUCLEOTIDE SEQUENCE</scope>
    <source>
        <strain evidence="2">OLC2673_Aeromonas</strain>
    </source>
</reference>